<name>A0A564TMV8_9FIRM</name>
<dbReference type="GO" id="GO:0003677">
    <property type="term" value="F:DNA binding"/>
    <property type="evidence" value="ECO:0007669"/>
    <property type="project" value="InterPro"/>
</dbReference>
<protein>
    <submittedName>
        <fullName evidence="2">Helix-turn-helix</fullName>
    </submittedName>
</protein>
<dbReference type="Proteomes" id="UP000363661">
    <property type="component" value="Unassembled WGS sequence"/>
</dbReference>
<dbReference type="CDD" id="cd00093">
    <property type="entry name" value="HTH_XRE"/>
    <property type="match status" value="1"/>
</dbReference>
<accession>A0A564TMV8</accession>
<keyword evidence="3" id="KW-1185">Reference proteome</keyword>
<dbReference type="InterPro" id="IPR001387">
    <property type="entry name" value="Cro/C1-type_HTH"/>
</dbReference>
<dbReference type="SMART" id="SM00530">
    <property type="entry name" value="HTH_XRE"/>
    <property type="match status" value="1"/>
</dbReference>
<dbReference type="SUPFAM" id="SSF47413">
    <property type="entry name" value="lambda repressor-like DNA-binding domains"/>
    <property type="match status" value="1"/>
</dbReference>
<evidence type="ECO:0000259" key="1">
    <source>
        <dbReference type="PROSITE" id="PS50943"/>
    </source>
</evidence>
<evidence type="ECO:0000313" key="3">
    <source>
        <dbReference type="Proteomes" id="UP000363661"/>
    </source>
</evidence>
<dbReference type="EMBL" id="CABHNA010000054">
    <property type="protein sequence ID" value="VUX08579.1"/>
    <property type="molecule type" value="Genomic_DNA"/>
</dbReference>
<evidence type="ECO:0000313" key="2">
    <source>
        <dbReference type="EMBL" id="VUX08579.1"/>
    </source>
</evidence>
<reference evidence="2 3" key="1">
    <citation type="submission" date="2019-07" db="EMBL/GenBank/DDBJ databases">
        <authorList>
            <person name="Hibberd C M."/>
            <person name="Gehrig L. J."/>
            <person name="Chang H.-W."/>
            <person name="Venkatesh S."/>
        </authorList>
    </citation>
    <scope>NUCLEOTIDE SEQUENCE [LARGE SCALE GENOMIC DNA]</scope>
    <source>
        <strain evidence="2">Ruminococcus_torques_SSTS_Bg7063</strain>
    </source>
</reference>
<dbReference type="InterPro" id="IPR010982">
    <property type="entry name" value="Lambda_DNA-bd_dom_sf"/>
</dbReference>
<dbReference type="PROSITE" id="PS50943">
    <property type="entry name" value="HTH_CROC1"/>
    <property type="match status" value="1"/>
</dbReference>
<sequence length="68" mass="8323">METKDKIKELRKSTGMNRKEFCKYFEIPYRTVTEWERGTRKMPDYVLRLLAYKVKMDDLIVKDDVNEE</sequence>
<dbReference type="AlphaFoldDB" id="A0A564TMV8"/>
<proteinExistence type="predicted"/>
<dbReference type="RefSeq" id="WP_117960792.1">
    <property type="nucleotide sequence ID" value="NZ_CABHNA010000054.1"/>
</dbReference>
<organism evidence="2 3">
    <name type="scientific">[Ruminococcus] torques</name>
    <dbReference type="NCBI Taxonomy" id="33039"/>
    <lineage>
        <taxon>Bacteria</taxon>
        <taxon>Bacillati</taxon>
        <taxon>Bacillota</taxon>
        <taxon>Clostridia</taxon>
        <taxon>Lachnospirales</taxon>
        <taxon>Lachnospiraceae</taxon>
        <taxon>Mediterraneibacter</taxon>
    </lineage>
</organism>
<dbReference type="Pfam" id="PF01381">
    <property type="entry name" value="HTH_3"/>
    <property type="match status" value="1"/>
</dbReference>
<feature type="domain" description="HTH cro/C1-type" evidence="1">
    <location>
        <begin position="7"/>
        <end position="59"/>
    </location>
</feature>
<dbReference type="Gene3D" id="1.10.260.40">
    <property type="entry name" value="lambda repressor-like DNA-binding domains"/>
    <property type="match status" value="1"/>
</dbReference>
<gene>
    <name evidence="2" type="ORF">RTSSTS7063_01466</name>
</gene>